<name>A0A1G2H8D2_9BACT</name>
<evidence type="ECO:0000313" key="3">
    <source>
        <dbReference type="Proteomes" id="UP000177932"/>
    </source>
</evidence>
<accession>A0A1G2H8D2</accession>
<dbReference type="EMBL" id="MHOD01000001">
    <property type="protein sequence ID" value="OGZ58726.1"/>
    <property type="molecule type" value="Genomic_DNA"/>
</dbReference>
<dbReference type="Proteomes" id="UP000177932">
    <property type="component" value="Unassembled WGS sequence"/>
</dbReference>
<evidence type="ECO:0000256" key="1">
    <source>
        <dbReference type="SAM" id="MobiDB-lite"/>
    </source>
</evidence>
<dbReference type="STRING" id="1802158.A2827_00370"/>
<gene>
    <name evidence="2" type="ORF">A2827_00370</name>
</gene>
<feature type="region of interest" description="Disordered" evidence="1">
    <location>
        <begin position="1"/>
        <end position="29"/>
    </location>
</feature>
<proteinExistence type="predicted"/>
<sequence>MPQKFFLDSSGSGSERKGSAPDEAIGVPELSNPGFWGIRPNDRRDRWINNFFKFVLKSRVISRLLCLQCLTDYTFMPIILNELVSWGFQKWNWELERRRCIFSWARCSKISKLTGFRHQESKIQPQGFWNKKS</sequence>
<comment type="caution">
    <text evidence="2">The sequence shown here is derived from an EMBL/GenBank/DDBJ whole genome shotgun (WGS) entry which is preliminary data.</text>
</comment>
<protein>
    <submittedName>
        <fullName evidence="2">Uncharacterized protein</fullName>
    </submittedName>
</protein>
<reference evidence="2 3" key="1">
    <citation type="journal article" date="2016" name="Nat. Commun.">
        <title>Thousands of microbial genomes shed light on interconnected biogeochemical processes in an aquifer system.</title>
        <authorList>
            <person name="Anantharaman K."/>
            <person name="Brown C.T."/>
            <person name="Hug L.A."/>
            <person name="Sharon I."/>
            <person name="Castelle C.J."/>
            <person name="Probst A.J."/>
            <person name="Thomas B.C."/>
            <person name="Singh A."/>
            <person name="Wilkins M.J."/>
            <person name="Karaoz U."/>
            <person name="Brodie E.L."/>
            <person name="Williams K.H."/>
            <person name="Hubbard S.S."/>
            <person name="Banfield J.F."/>
        </authorList>
    </citation>
    <scope>NUCLEOTIDE SEQUENCE [LARGE SCALE GENOMIC DNA]</scope>
</reference>
<evidence type="ECO:0000313" key="2">
    <source>
        <dbReference type="EMBL" id="OGZ58726.1"/>
    </source>
</evidence>
<organism evidence="2 3">
    <name type="scientific">Candidatus Spechtbacteria bacterium RIFCSPHIGHO2_01_FULL_43_30</name>
    <dbReference type="NCBI Taxonomy" id="1802158"/>
    <lineage>
        <taxon>Bacteria</taxon>
        <taxon>Candidatus Spechtiibacteriota</taxon>
    </lineage>
</organism>
<dbReference type="AlphaFoldDB" id="A0A1G2H8D2"/>